<dbReference type="EMBL" id="KN847529">
    <property type="protein sequence ID" value="KIW09264.1"/>
    <property type="molecule type" value="Genomic_DNA"/>
</dbReference>
<evidence type="ECO:0000256" key="4">
    <source>
        <dbReference type="ARBA" id="ARBA00022982"/>
    </source>
</evidence>
<dbReference type="PANTHER" id="PTHR47797">
    <property type="entry name" value="DEHYDROGENASE, PUTATIVE (AFU_ORTHOLOGUE AFUA_8G05805)-RELATED"/>
    <property type="match status" value="1"/>
</dbReference>
<dbReference type="SUPFAM" id="SSF49344">
    <property type="entry name" value="CBD9-like"/>
    <property type="match status" value="1"/>
</dbReference>
<feature type="signal peptide" evidence="9">
    <location>
        <begin position="1"/>
        <end position="21"/>
    </location>
</feature>
<reference evidence="11 12" key="1">
    <citation type="submission" date="2015-01" db="EMBL/GenBank/DDBJ databases">
        <title>The Genome Sequence of Ochroconis gallopava CBS43764.</title>
        <authorList>
            <consortium name="The Broad Institute Genomics Platform"/>
            <person name="Cuomo C."/>
            <person name="de Hoog S."/>
            <person name="Gorbushina A."/>
            <person name="Stielow B."/>
            <person name="Teixiera M."/>
            <person name="Abouelleil A."/>
            <person name="Chapman S.B."/>
            <person name="Priest M."/>
            <person name="Young S.K."/>
            <person name="Wortman J."/>
            <person name="Nusbaum C."/>
            <person name="Birren B."/>
        </authorList>
    </citation>
    <scope>NUCLEOTIDE SEQUENCE [LARGE SCALE GENOMIC DNA]</scope>
    <source>
        <strain evidence="11 12">CBS 43764</strain>
    </source>
</reference>
<dbReference type="PANTHER" id="PTHR47797:SF3">
    <property type="entry name" value="CYTOCHROME B561 DOMAIN-CONTAINING PROTEIN"/>
    <property type="match status" value="1"/>
</dbReference>
<feature type="region of interest" description="Disordered" evidence="7">
    <location>
        <begin position="449"/>
        <end position="470"/>
    </location>
</feature>
<evidence type="ECO:0000313" key="12">
    <source>
        <dbReference type="Proteomes" id="UP000053259"/>
    </source>
</evidence>
<accession>A0A0D2BCV9</accession>
<feature type="transmembrane region" description="Helical" evidence="8">
    <location>
        <begin position="240"/>
        <end position="261"/>
    </location>
</feature>
<keyword evidence="2" id="KW-0813">Transport</keyword>
<dbReference type="HOGENOM" id="CLU_031471_0_0_1"/>
<keyword evidence="9" id="KW-0732">Signal</keyword>
<dbReference type="GeneID" id="27308160"/>
<gene>
    <name evidence="11" type="ORF">PV09_00187</name>
</gene>
<proteinExistence type="predicted"/>
<dbReference type="PROSITE" id="PS50939">
    <property type="entry name" value="CYTOCHROME_B561"/>
    <property type="match status" value="1"/>
</dbReference>
<feature type="domain" description="Cytochrome b561" evidence="10">
    <location>
        <begin position="199"/>
        <end position="393"/>
    </location>
</feature>
<protein>
    <recommendedName>
        <fullName evidence="10">Cytochrome b561 domain-containing protein</fullName>
    </recommendedName>
</protein>
<evidence type="ECO:0000256" key="7">
    <source>
        <dbReference type="SAM" id="MobiDB-lite"/>
    </source>
</evidence>
<evidence type="ECO:0000256" key="3">
    <source>
        <dbReference type="ARBA" id="ARBA00022692"/>
    </source>
</evidence>
<keyword evidence="6 8" id="KW-0472">Membrane</keyword>
<evidence type="ECO:0000256" key="8">
    <source>
        <dbReference type="SAM" id="Phobius"/>
    </source>
</evidence>
<evidence type="ECO:0000256" key="5">
    <source>
        <dbReference type="ARBA" id="ARBA00022989"/>
    </source>
</evidence>
<dbReference type="VEuPathDB" id="FungiDB:PV09_00187"/>
<feature type="transmembrane region" description="Helical" evidence="8">
    <location>
        <begin position="369"/>
        <end position="389"/>
    </location>
</feature>
<name>A0A0D2BCV9_9PEZI</name>
<evidence type="ECO:0000256" key="6">
    <source>
        <dbReference type="ARBA" id="ARBA00023136"/>
    </source>
</evidence>
<feature type="transmembrane region" description="Helical" evidence="8">
    <location>
        <begin position="268"/>
        <end position="288"/>
    </location>
</feature>
<dbReference type="RefSeq" id="XP_016219133.1">
    <property type="nucleotide sequence ID" value="XM_016352876.1"/>
</dbReference>
<evidence type="ECO:0000256" key="2">
    <source>
        <dbReference type="ARBA" id="ARBA00022448"/>
    </source>
</evidence>
<keyword evidence="4" id="KW-0249">Electron transport</keyword>
<keyword evidence="3 8" id="KW-0812">Transmembrane</keyword>
<feature type="transmembrane region" description="Helical" evidence="8">
    <location>
        <begin position="300"/>
        <end position="322"/>
    </location>
</feature>
<dbReference type="AlphaFoldDB" id="A0A0D2BCV9"/>
<dbReference type="Proteomes" id="UP000053259">
    <property type="component" value="Unassembled WGS sequence"/>
</dbReference>
<dbReference type="InterPro" id="IPR015920">
    <property type="entry name" value="Cellobiose_DH-like_cyt"/>
</dbReference>
<comment type="subcellular location">
    <subcellularLocation>
        <location evidence="1">Membrane</location>
    </subcellularLocation>
</comment>
<dbReference type="CDD" id="cd09630">
    <property type="entry name" value="CDH_like_cytochrome"/>
    <property type="match status" value="1"/>
</dbReference>
<dbReference type="OrthoDB" id="19261at2759"/>
<evidence type="ECO:0000259" key="10">
    <source>
        <dbReference type="PROSITE" id="PS50939"/>
    </source>
</evidence>
<dbReference type="Gene3D" id="1.20.120.1770">
    <property type="match status" value="1"/>
</dbReference>
<evidence type="ECO:0000256" key="9">
    <source>
        <dbReference type="SAM" id="SignalP"/>
    </source>
</evidence>
<feature type="chain" id="PRO_5002239041" description="Cytochrome b561 domain-containing protein" evidence="9">
    <location>
        <begin position="22"/>
        <end position="470"/>
    </location>
</feature>
<dbReference type="STRING" id="253628.A0A0D2BCV9"/>
<dbReference type="Pfam" id="PF03188">
    <property type="entry name" value="Cytochrom_B561"/>
    <property type="match status" value="1"/>
</dbReference>
<dbReference type="GO" id="GO:0016020">
    <property type="term" value="C:membrane"/>
    <property type="evidence" value="ECO:0007669"/>
    <property type="project" value="UniProtKB-SubCell"/>
</dbReference>
<organism evidence="11 12">
    <name type="scientific">Verruconis gallopava</name>
    <dbReference type="NCBI Taxonomy" id="253628"/>
    <lineage>
        <taxon>Eukaryota</taxon>
        <taxon>Fungi</taxon>
        <taxon>Dikarya</taxon>
        <taxon>Ascomycota</taxon>
        <taxon>Pezizomycotina</taxon>
        <taxon>Dothideomycetes</taxon>
        <taxon>Pleosporomycetidae</taxon>
        <taxon>Venturiales</taxon>
        <taxon>Sympoventuriaceae</taxon>
        <taxon>Verruconis</taxon>
    </lineage>
</organism>
<evidence type="ECO:0000313" key="11">
    <source>
        <dbReference type="EMBL" id="KIW09264.1"/>
    </source>
</evidence>
<dbReference type="InParanoid" id="A0A0D2BCV9"/>
<keyword evidence="5 8" id="KW-1133">Transmembrane helix</keyword>
<feature type="transmembrane region" description="Helical" evidence="8">
    <location>
        <begin position="342"/>
        <end position="363"/>
    </location>
</feature>
<keyword evidence="12" id="KW-1185">Reference proteome</keyword>
<dbReference type="SMART" id="SM00665">
    <property type="entry name" value="B561"/>
    <property type="match status" value="1"/>
</dbReference>
<dbReference type="CDD" id="cd08760">
    <property type="entry name" value="Cyt_b561_FRRS1_like"/>
    <property type="match status" value="1"/>
</dbReference>
<evidence type="ECO:0000256" key="1">
    <source>
        <dbReference type="ARBA" id="ARBA00004370"/>
    </source>
</evidence>
<dbReference type="Gene3D" id="2.60.40.1210">
    <property type="entry name" value="Cellobiose dehydrogenase, cytochrome domain"/>
    <property type="match status" value="1"/>
</dbReference>
<sequence>MRRFWKSLALAAASFSHIASADPEPSAELVERQTTSSSNSSTWVYQGDVGGGNFTFTITVNPQNDDLWFRMAAPSVYSWIGVGVGSQMKDAKVYFMAYQGSSSDKLTISARGPCNKCEPGYLEGFGLNAATPPAGDPAPFGISNSTYYFSGYVANGTRRAGIDPTSTNQPFIWAVGPVYYAPDSDKPNAPLREHSLYGTFQLDMTKAHGTKLPALGIKENGVTFQGTASRDHDFGSPAHAALMGFAFVFILPLGILALRILNRVKLHMIIQGIGLVFVTVAWLDGFYISKKYQRSMHFNSPHQVIGILVYLLLLAQWITGFLHHRKYVKTQQPTVLIKPHKYGLGAVVLGLGIVNMAIGFPFANAGNYNTFYVPIVIGMIIVMIIGISLKRFMSGKRSKSSVPWGGPTGSAVPQTQAQYGAPIQPPQAYAGVNQGGYSGLQYGQRNEVELGQMGPPPAYNGEATKPRELV</sequence>
<dbReference type="InterPro" id="IPR006593">
    <property type="entry name" value="Cyt_b561/ferric_Rdtase_TM"/>
</dbReference>